<proteinExistence type="predicted"/>
<sequence length="191" mass="21784">MTKIVRMISCSICAAAIAVKNEIRTVAAPPPLPPTLVICSHTVFDPEQCPFNKVFRRCPEIWSDWASCTSNHTLEDFKNGCQRSFVSPITAIKVTDLKCTFYPTDNCDADIRDPDTEFFQIPYLRIGRKCREQVYDLRLLSKNGTKSGRYDFVDTDSLGFDQQWDSKVKSFRCIKMLVYKDGYSLVLPEAT</sequence>
<evidence type="ECO:0000313" key="4">
    <source>
        <dbReference type="Proteomes" id="UP000490939"/>
    </source>
</evidence>
<dbReference type="Proteomes" id="UP000490939">
    <property type="component" value="Unassembled WGS sequence"/>
</dbReference>
<name>A0A8H3VUH0_VENIN</name>
<organism evidence="2 4">
    <name type="scientific">Venturia inaequalis</name>
    <name type="common">Apple scab fungus</name>
    <dbReference type="NCBI Taxonomy" id="5025"/>
    <lineage>
        <taxon>Eukaryota</taxon>
        <taxon>Fungi</taxon>
        <taxon>Dikarya</taxon>
        <taxon>Ascomycota</taxon>
        <taxon>Pezizomycotina</taxon>
        <taxon>Dothideomycetes</taxon>
        <taxon>Pleosporomycetidae</taxon>
        <taxon>Venturiales</taxon>
        <taxon>Venturiaceae</taxon>
        <taxon>Venturia</taxon>
    </lineage>
</organism>
<dbReference type="EMBL" id="WNWR01000038">
    <property type="protein sequence ID" value="KAE9993123.1"/>
    <property type="molecule type" value="Genomic_DNA"/>
</dbReference>
<dbReference type="AlphaFoldDB" id="A0A8H3VUH0"/>
<dbReference type="Proteomes" id="UP000447873">
    <property type="component" value="Unassembled WGS sequence"/>
</dbReference>
<dbReference type="EMBL" id="WNWS01000718">
    <property type="protein sequence ID" value="KAE9964223.1"/>
    <property type="molecule type" value="Genomic_DNA"/>
</dbReference>
<comment type="caution">
    <text evidence="2">The sequence shown here is derived from an EMBL/GenBank/DDBJ whole genome shotgun (WGS) entry which is preliminary data.</text>
</comment>
<evidence type="ECO:0000313" key="2">
    <source>
        <dbReference type="EMBL" id="KAE9993123.1"/>
    </source>
</evidence>
<evidence type="ECO:0000313" key="3">
    <source>
        <dbReference type="Proteomes" id="UP000447873"/>
    </source>
</evidence>
<reference evidence="2 4" key="1">
    <citation type="submission" date="2019-07" db="EMBL/GenBank/DDBJ databases">
        <title>Venturia inaequalis Genome Resource.</title>
        <authorList>
            <person name="Lichtner F.J."/>
        </authorList>
    </citation>
    <scope>NUCLEOTIDE SEQUENCE [LARGE SCALE GENOMIC DNA]</scope>
    <source>
        <strain evidence="1 3">120213</strain>
        <strain evidence="2 4">DMI_063113</strain>
    </source>
</reference>
<keyword evidence="4" id="KW-1185">Reference proteome</keyword>
<protein>
    <submittedName>
        <fullName evidence="2">Uncharacterized protein</fullName>
    </submittedName>
</protein>
<gene>
    <name evidence="2" type="ORF">EG327_006476</name>
    <name evidence="1" type="ORF">EG328_010670</name>
</gene>
<accession>A0A8H3VUH0</accession>
<evidence type="ECO:0000313" key="1">
    <source>
        <dbReference type="EMBL" id="KAE9964223.1"/>
    </source>
</evidence>